<proteinExistence type="predicted"/>
<dbReference type="NCBIfam" id="NF004861">
    <property type="entry name" value="PRK06217.1"/>
    <property type="match status" value="1"/>
</dbReference>
<accession>A0ABQ5WAS0</accession>
<dbReference type="EMBL" id="BSNS01000023">
    <property type="protein sequence ID" value="GLQ57171.1"/>
    <property type="molecule type" value="Genomic_DNA"/>
</dbReference>
<dbReference type="Gene3D" id="3.40.50.300">
    <property type="entry name" value="P-loop containing nucleotide triphosphate hydrolases"/>
    <property type="match status" value="1"/>
</dbReference>
<organism evidence="1 2">
    <name type="scientific">Devosia nitrariae</name>
    <dbReference type="NCBI Taxonomy" id="2071872"/>
    <lineage>
        <taxon>Bacteria</taxon>
        <taxon>Pseudomonadati</taxon>
        <taxon>Pseudomonadota</taxon>
        <taxon>Alphaproteobacteria</taxon>
        <taxon>Hyphomicrobiales</taxon>
        <taxon>Devosiaceae</taxon>
        <taxon>Devosia</taxon>
    </lineage>
</organism>
<comment type="caution">
    <text evidence="1">The sequence shown here is derived from an EMBL/GenBank/DDBJ whole genome shotgun (WGS) entry which is preliminary data.</text>
</comment>
<evidence type="ECO:0000313" key="1">
    <source>
        <dbReference type="EMBL" id="GLQ57171.1"/>
    </source>
</evidence>
<dbReference type="InterPro" id="IPR027417">
    <property type="entry name" value="P-loop_NTPase"/>
</dbReference>
<dbReference type="PANTHER" id="PTHR37816:SF2">
    <property type="entry name" value="DNA TOPOLOGY MODULATION PROTEIN FLAR-RELATED PROTEIN"/>
    <property type="match status" value="1"/>
</dbReference>
<keyword evidence="2" id="KW-1185">Reference proteome</keyword>
<keyword evidence="1" id="KW-0808">Transferase</keyword>
<dbReference type="InterPro" id="IPR052922">
    <property type="entry name" value="Cytidylate_Kinase-2"/>
</dbReference>
<keyword evidence="1" id="KW-0418">Kinase</keyword>
<name>A0ABQ5WAS0_9HYPH</name>
<gene>
    <name evidence="1" type="ORF">GCM10010862_44300</name>
</gene>
<evidence type="ECO:0000313" key="2">
    <source>
        <dbReference type="Proteomes" id="UP001156691"/>
    </source>
</evidence>
<dbReference type="SUPFAM" id="SSF52540">
    <property type="entry name" value="P-loop containing nucleoside triphosphate hydrolases"/>
    <property type="match status" value="1"/>
</dbReference>
<dbReference type="RefSeq" id="WP_284342569.1">
    <property type="nucleotide sequence ID" value="NZ_BSNS01000023.1"/>
</dbReference>
<reference evidence="2" key="1">
    <citation type="journal article" date="2019" name="Int. J. Syst. Evol. Microbiol.">
        <title>The Global Catalogue of Microorganisms (GCM) 10K type strain sequencing project: providing services to taxonomists for standard genome sequencing and annotation.</title>
        <authorList>
            <consortium name="The Broad Institute Genomics Platform"/>
            <consortium name="The Broad Institute Genome Sequencing Center for Infectious Disease"/>
            <person name="Wu L."/>
            <person name="Ma J."/>
        </authorList>
    </citation>
    <scope>NUCLEOTIDE SEQUENCE [LARGE SCALE GENOMIC DNA]</scope>
    <source>
        <strain evidence="2">NBRC 112416</strain>
    </source>
</reference>
<dbReference type="PANTHER" id="PTHR37816">
    <property type="entry name" value="YALI0E33011P"/>
    <property type="match status" value="1"/>
</dbReference>
<sequence length="182" mass="20086">MVRIHVLGASGAGTSTLGAAVADALAVPHLDTDNFYWLPTDPPFTSPRPREERISMLMDRIAFETGWVLSGSAIGWAQPLEPLYDLVAYVWLDPSIRMARLREREQKRYGQRIARGGDLEGAHAEFLAWAARYDTAGLEQRSRAAHEAWLAKQEAPVIRLDASRPVNDLVIEVLAAAGSSQH</sequence>
<protein>
    <submittedName>
        <fullName evidence="1">Adenylate kinase</fullName>
    </submittedName>
</protein>
<dbReference type="GO" id="GO:0016301">
    <property type="term" value="F:kinase activity"/>
    <property type="evidence" value="ECO:0007669"/>
    <property type="project" value="UniProtKB-KW"/>
</dbReference>
<dbReference type="Proteomes" id="UP001156691">
    <property type="component" value="Unassembled WGS sequence"/>
</dbReference>